<gene>
    <name evidence="10" type="ORF">AMORRO_LOCUS10162</name>
</gene>
<evidence type="ECO:0000313" key="11">
    <source>
        <dbReference type="Proteomes" id="UP000789342"/>
    </source>
</evidence>
<feature type="compositionally biased region" description="Acidic residues" evidence="8">
    <location>
        <begin position="8"/>
        <end position="19"/>
    </location>
</feature>
<evidence type="ECO:0000256" key="6">
    <source>
        <dbReference type="ARBA" id="ARBA00023242"/>
    </source>
</evidence>
<comment type="similarity">
    <text evidence="2 7">Belongs to the TFP11/STIP family.</text>
</comment>
<dbReference type="AlphaFoldDB" id="A0A9N9H463"/>
<evidence type="ECO:0000256" key="7">
    <source>
        <dbReference type="PIRNR" id="PIRNR017706"/>
    </source>
</evidence>
<dbReference type="GO" id="GO:0071008">
    <property type="term" value="C:U2-type post-mRNA release spliceosomal complex"/>
    <property type="evidence" value="ECO:0007669"/>
    <property type="project" value="TreeGrafter"/>
</dbReference>
<dbReference type="Pfam" id="PF12457">
    <property type="entry name" value="TIP_N"/>
    <property type="match status" value="1"/>
</dbReference>
<feature type="domain" description="G-patch" evidence="9">
    <location>
        <begin position="206"/>
        <end position="252"/>
    </location>
</feature>
<organism evidence="10 11">
    <name type="scientific">Acaulospora morrowiae</name>
    <dbReference type="NCBI Taxonomy" id="94023"/>
    <lineage>
        <taxon>Eukaryota</taxon>
        <taxon>Fungi</taxon>
        <taxon>Fungi incertae sedis</taxon>
        <taxon>Mucoromycota</taxon>
        <taxon>Glomeromycotina</taxon>
        <taxon>Glomeromycetes</taxon>
        <taxon>Diversisporales</taxon>
        <taxon>Acaulosporaceae</taxon>
        <taxon>Acaulospora</taxon>
    </lineage>
</organism>
<evidence type="ECO:0000256" key="5">
    <source>
        <dbReference type="ARBA" id="ARBA00023187"/>
    </source>
</evidence>
<dbReference type="InterPro" id="IPR045211">
    <property type="entry name" value="TFP11/STIP/Ntr1"/>
</dbReference>
<dbReference type="Pfam" id="PF01585">
    <property type="entry name" value="G-patch"/>
    <property type="match status" value="1"/>
</dbReference>
<evidence type="ECO:0000256" key="1">
    <source>
        <dbReference type="ARBA" id="ARBA00004123"/>
    </source>
</evidence>
<dbReference type="SMART" id="SM00443">
    <property type="entry name" value="G_patch"/>
    <property type="match status" value="1"/>
</dbReference>
<protein>
    <submittedName>
        <fullName evidence="10">10587_t:CDS:1</fullName>
    </submittedName>
</protein>
<dbReference type="PANTHER" id="PTHR23329">
    <property type="entry name" value="TUFTELIN-INTERACTING PROTEIN 11-RELATED"/>
    <property type="match status" value="1"/>
</dbReference>
<reference evidence="10" key="1">
    <citation type="submission" date="2021-06" db="EMBL/GenBank/DDBJ databases">
        <authorList>
            <person name="Kallberg Y."/>
            <person name="Tangrot J."/>
            <person name="Rosling A."/>
        </authorList>
    </citation>
    <scope>NUCLEOTIDE SEQUENCE</scope>
    <source>
        <strain evidence="10">CL551</strain>
    </source>
</reference>
<dbReference type="Proteomes" id="UP000789342">
    <property type="component" value="Unassembled WGS sequence"/>
</dbReference>
<dbReference type="GO" id="GO:0000390">
    <property type="term" value="P:spliceosomal complex disassembly"/>
    <property type="evidence" value="ECO:0007669"/>
    <property type="project" value="InterPro"/>
</dbReference>
<keyword evidence="4 7" id="KW-0747">Spliceosome</keyword>
<dbReference type="EMBL" id="CAJVPV010010848">
    <property type="protein sequence ID" value="CAG8655416.1"/>
    <property type="molecule type" value="Genomic_DNA"/>
</dbReference>
<dbReference type="InterPro" id="IPR022159">
    <property type="entry name" value="STIP/TFIP11_N"/>
</dbReference>
<dbReference type="PROSITE" id="PS50174">
    <property type="entry name" value="G_PATCH"/>
    <property type="match status" value="1"/>
</dbReference>
<feature type="region of interest" description="Disordered" evidence="8">
    <location>
        <begin position="1"/>
        <end position="23"/>
    </location>
</feature>
<evidence type="ECO:0000256" key="8">
    <source>
        <dbReference type="SAM" id="MobiDB-lite"/>
    </source>
</evidence>
<dbReference type="InterPro" id="IPR024933">
    <property type="entry name" value="TFP11"/>
</dbReference>
<dbReference type="PIRSF" id="PIRSF017706">
    <property type="entry name" value="TFIP11"/>
    <property type="match status" value="1"/>
</dbReference>
<keyword evidence="3 7" id="KW-0507">mRNA processing</keyword>
<feature type="compositionally biased region" description="Basic and acidic residues" evidence="8">
    <location>
        <begin position="271"/>
        <end position="283"/>
    </location>
</feature>
<dbReference type="Pfam" id="PF07842">
    <property type="entry name" value="GCFC"/>
    <property type="match status" value="1"/>
</dbReference>
<dbReference type="OrthoDB" id="4822at2759"/>
<name>A0A9N9H463_9GLOM</name>
<feature type="compositionally biased region" description="Basic residues" evidence="8">
    <location>
        <begin position="284"/>
        <end position="293"/>
    </location>
</feature>
<proteinExistence type="inferred from homology"/>
<feature type="region of interest" description="Disordered" evidence="8">
    <location>
        <begin position="258"/>
        <end position="296"/>
    </location>
</feature>
<evidence type="ECO:0000256" key="3">
    <source>
        <dbReference type="ARBA" id="ARBA00022664"/>
    </source>
</evidence>
<evidence type="ECO:0000256" key="4">
    <source>
        <dbReference type="ARBA" id="ARBA00022728"/>
    </source>
</evidence>
<dbReference type="GO" id="GO:0003676">
    <property type="term" value="F:nucleic acid binding"/>
    <property type="evidence" value="ECO:0007669"/>
    <property type="project" value="InterPro"/>
</dbReference>
<dbReference type="PANTHER" id="PTHR23329:SF1">
    <property type="entry name" value="TUFTELIN-INTERACTING PROTEIN 11"/>
    <property type="match status" value="1"/>
</dbReference>
<sequence>MPRRGYIEDDLDSSNESEGESFNISDSLLAEEAELFENPLRHHKRRKFTKEEAYLGIWAEDNEEDTSIYRKKSEMQFISSESSNAIKEATVDKEIHEDSSDDSINEDYKEIEMDEEPESEGYGGLGFGSQRVDMEEEQKLGLGAGLDNGKDTESAILDDMINMQFGSTKNKKKKFQTNSRQNIRPEETIKHTRNVDKNFGKFEQHTRGIGLKLMQKMGYKIGEGLGTEGKGIVNPIETKIRPSKMGLAYRGFDEKTDQVKKGEIKQGSTGNDKDEKVPKEKKNAWKKSSKQKKTKTEYKTADEIIDETTSAAPQPMKIIDMTGPQARELSSANQIKSHAILDESSRLPELRHNLRLIVDMSKSDLEHFTRELRIQSEKKKSLEQEMTKISTLIEDEAIRINRLGEMISIIKDCNELLTNALSVDSPELHIFSDHFRRLQTEYLDEFITYGLDSAVVSIISPVFKRYLANWDPLENPKLGIHEFQQWNSLFKITKTPPKNNLKNYNDASNSSELTMTPYESMMYSVWLPKVRSAINNSWNARDFDPVIRLLENWNPLLPVFICDNITNQLIMPKLMREVDMWNPKTDTGMIHQWLHPWLPLLGERMDPLYVTIRQKFRLILQNWDPTDSLAFAILKPWKNVLQPADMQSLLAKSILPKLSEMIRTRFHINPRKQELDLFYCVMKWQHMFTLNVFSKLFESEFFPKWLDALYTWLTNRPKYDEIRQWYMFWKSMFPPDMLANHVIETQFTKGLSLIEESISLGKESIDRLSHPSKQQNPNLDSFQHSFSKISHTIDNEEITFFDLVEEFAQENNLLFLPTNKTHKASGKPIYRMGGTPEGTGGITLYLQDDVMFVKNEQDWLPMGFDEILGII</sequence>
<keyword evidence="6 7" id="KW-0539">Nucleus</keyword>
<evidence type="ECO:0000259" key="9">
    <source>
        <dbReference type="PROSITE" id="PS50174"/>
    </source>
</evidence>
<accession>A0A9N9H463</accession>
<comment type="subcellular location">
    <subcellularLocation>
        <location evidence="1 7">Nucleus</location>
    </subcellularLocation>
</comment>
<evidence type="ECO:0000313" key="10">
    <source>
        <dbReference type="EMBL" id="CAG8655416.1"/>
    </source>
</evidence>
<keyword evidence="5 7" id="KW-0508">mRNA splicing</keyword>
<comment type="caution">
    <text evidence="10">The sequence shown here is derived from an EMBL/GenBank/DDBJ whole genome shotgun (WGS) entry which is preliminary data.</text>
</comment>
<keyword evidence="11" id="KW-1185">Reference proteome</keyword>
<evidence type="ECO:0000256" key="2">
    <source>
        <dbReference type="ARBA" id="ARBA00010900"/>
    </source>
</evidence>
<dbReference type="InterPro" id="IPR000467">
    <property type="entry name" value="G_patch_dom"/>
</dbReference>
<dbReference type="InterPro" id="IPR022783">
    <property type="entry name" value="GCFC_dom"/>
</dbReference>